<proteinExistence type="predicted"/>
<organism evidence="1">
    <name type="scientific">Actinoplanes campanulatus</name>
    <dbReference type="NCBI Taxonomy" id="113559"/>
    <lineage>
        <taxon>Bacteria</taxon>
        <taxon>Bacillati</taxon>
        <taxon>Actinomycetota</taxon>
        <taxon>Actinomycetes</taxon>
        <taxon>Micromonosporales</taxon>
        <taxon>Micromonosporaceae</taxon>
        <taxon>Actinoplanes</taxon>
    </lineage>
</organism>
<reference evidence="1" key="1">
    <citation type="submission" date="2021-01" db="EMBL/GenBank/DDBJ databases">
        <title>Whole genome shotgun sequence of Actinoplanes capillaceus NBRC 16408.</title>
        <authorList>
            <person name="Komaki H."/>
            <person name="Tamura T."/>
        </authorList>
    </citation>
    <scope>NUCLEOTIDE SEQUENCE [LARGE SCALE GENOMIC DNA]</scope>
    <source>
        <strain evidence="1">NBRC 16408</strain>
    </source>
</reference>
<name>A0ABQ3WYU5_9ACTN</name>
<protein>
    <submittedName>
        <fullName evidence="1">Uncharacterized protein</fullName>
    </submittedName>
</protein>
<sequence length="133" mass="14371">MLVWNGRSLINSGRVPAMRALTDLIDTEDSAWPEILNAVAGAPCPVTVLPADQGRADAELERVRVMTRSWLGAMLGGATAQFYANLRWDGWAEEVAACGLDQAISLFPPPWTVEGKDLNTVSRHPVPMAEALS</sequence>
<comment type="caution">
    <text evidence="1">The sequence shown here is derived from an EMBL/GenBank/DDBJ whole genome shotgun (WGS) entry which is preliminary data.</text>
</comment>
<evidence type="ECO:0000313" key="1">
    <source>
        <dbReference type="EMBL" id="GID51318.1"/>
    </source>
</evidence>
<dbReference type="InterPro" id="IPR021239">
    <property type="entry name" value="DUF2625"/>
</dbReference>
<accession>A0ABQ3WYU5</accession>
<gene>
    <name evidence="1" type="ORF">Aca07nite_85930</name>
</gene>
<dbReference type="EMBL" id="BOMF01000176">
    <property type="protein sequence ID" value="GID51318.1"/>
    <property type="molecule type" value="Genomic_DNA"/>
</dbReference>
<dbReference type="Pfam" id="PF10946">
    <property type="entry name" value="DUF2625"/>
    <property type="match status" value="1"/>
</dbReference>